<reference evidence="2" key="1">
    <citation type="journal article" date="2019" name="Int. J. Syst. Evol. Microbiol.">
        <title>The Global Catalogue of Microorganisms (GCM) 10K type strain sequencing project: providing services to taxonomists for standard genome sequencing and annotation.</title>
        <authorList>
            <consortium name="The Broad Institute Genomics Platform"/>
            <consortium name="The Broad Institute Genome Sequencing Center for Infectious Disease"/>
            <person name="Wu L."/>
            <person name="Ma J."/>
        </authorList>
    </citation>
    <scope>NUCLEOTIDE SEQUENCE [LARGE SCALE GENOMIC DNA]</scope>
    <source>
        <strain evidence="2">JCM 18537</strain>
    </source>
</reference>
<name>A0ABP9ANQ7_9MICO</name>
<proteinExistence type="predicted"/>
<gene>
    <name evidence="1" type="ORF">GCM10023351_31930</name>
</gene>
<evidence type="ECO:0000313" key="2">
    <source>
        <dbReference type="Proteomes" id="UP001501645"/>
    </source>
</evidence>
<dbReference type="Proteomes" id="UP001501645">
    <property type="component" value="Unassembled WGS sequence"/>
</dbReference>
<evidence type="ECO:0008006" key="3">
    <source>
        <dbReference type="Google" id="ProtNLM"/>
    </source>
</evidence>
<evidence type="ECO:0000313" key="1">
    <source>
        <dbReference type="EMBL" id="GAA4784020.1"/>
    </source>
</evidence>
<accession>A0ABP9ANQ7</accession>
<organism evidence="1 2">
    <name type="scientific">Microbacterium gilvum</name>
    <dbReference type="NCBI Taxonomy" id="1336204"/>
    <lineage>
        <taxon>Bacteria</taxon>
        <taxon>Bacillati</taxon>
        <taxon>Actinomycetota</taxon>
        <taxon>Actinomycetes</taxon>
        <taxon>Micrococcales</taxon>
        <taxon>Microbacteriaceae</taxon>
        <taxon>Microbacterium</taxon>
    </lineage>
</organism>
<dbReference type="RefSeq" id="WP_345441466.1">
    <property type="nucleotide sequence ID" value="NZ_BAABKO010000006.1"/>
</dbReference>
<comment type="caution">
    <text evidence="1">The sequence shown here is derived from an EMBL/GenBank/DDBJ whole genome shotgun (WGS) entry which is preliminary data.</text>
</comment>
<sequence length="359" mass="38935">MSGSHQGQRPRSLLRALPLRVAPLSGETPEGFAGRLAAANGLSSSVLNAWLSPADPAGVGGEPWTQRLERAASLPFGYFQRARRRHVLFAACHHSGWRRANCVKCDIVDTPRAGCTRCTRGDSTMVFTRGGAVCVRHRRWRGGRLEVDLRGQSAYAHAEARVSGWLWFHGVSLHTGELTLAANLISAALADDPDSRRDVRLEQLNLDDSPEVSPLLLYYPEITNLACALTDPAVASALCTHRTSPERQVQMLIALAAGACDGAPTTELEALARAEIDRMRLALSCALSMPSSRTANVRRAPRPKALIEAGHRHKAVLMRHVDEARVSAPAITGVKSPPASRVVSRRLLLALQRSAGERR</sequence>
<dbReference type="EMBL" id="BAABKO010000006">
    <property type="protein sequence ID" value="GAA4784020.1"/>
    <property type="molecule type" value="Genomic_DNA"/>
</dbReference>
<keyword evidence="2" id="KW-1185">Reference proteome</keyword>
<protein>
    <recommendedName>
        <fullName evidence="3">TniQ protein</fullName>
    </recommendedName>
</protein>